<dbReference type="InterPro" id="IPR053137">
    <property type="entry name" value="NLR-like"/>
</dbReference>
<dbReference type="PANTHER" id="PTHR46082">
    <property type="entry name" value="ATP/GTP-BINDING PROTEIN-RELATED"/>
    <property type="match status" value="1"/>
</dbReference>
<feature type="domain" description="DUF7779" evidence="2">
    <location>
        <begin position="649"/>
        <end position="733"/>
    </location>
</feature>
<dbReference type="AlphaFoldDB" id="A0A2B7ZMS9"/>
<sequence>MNSDGSPTAIDYTIGWICALEDELVVAEAMLDERYSRPPQPPSDHNIYTVGRVASYNVVIACLPAGLCGTTSATRVAEQMSSTFSALKFTLMVGIGGGAPSDDNDIRLGDVVVSQPTDGHGGVINYRLGKIVADKGFQCTSFLNKPPQMLLNAVAHVKSNRWLHEPTLPCHLVNMIQRHEKLRGIFEYQGQERDRLFLTEYAHVSGKGHCDKCDLTKTKDRPPRTNQDPVVHYGLIASGDVVMKDAMERDTLQQQYGILCFETEAAGLMNGLDCLVIRGICDYSDSHKNKCWQSYAAAAAAAYAKELICLLPVQGSKTKIMSQLRCSNSQIIPLKRKHNVSLDQPSQFTEGSVSAFSSPATTVDRCRALCAADRGLQAAKASTTLRSQGTLDRPIYLNIYPRNSRFFGRNDILQAISKHLFPTMEDTLRLRSFALHGLAGIGKSQIATEFVYQSMKVFRAIFWVSASSTEKLFQGYTDIARELNLSSGTTINDQRAIVQLVNQWLMSTVEPWLLVLDNADDLSIVVPFWPTSDRGAVLVTSQNPESGYQANMGMEAKPFSAEESSTYFREQLGGIRVQDDEARQITESFGHHTLTIKQMASYIRESKCSISQFREAYADSTKRRQLLETANELSAPGYSHTTATAFGVTFSKLSIDALCTLGMLSFFDPDRIPETLLEDKQNRIPYLANIMSRHTIMRNFGRYSLIDKLEDEANLRLHRMVAYTVAQEIDSDQAKAQAAFQAAVSMLHQHFPLQSEARSHMNEKWKECEKYVSHVLAFNERYCKLSEQITLTLSYDFIELLYCCAWYLFERGRFDLSFSIVGSAESAYGRADLLDHGLLLADLYSLQADMYNELTQADKAVEFAMRSLKIKKKAVAIKVLDKHHPQLANSYIDIGVFIAGTDPRRAIRLHEKAIMIREGSPKYVDDQMQLLSLNYMNIGRCWWMVKELDKATVAYQKSLDIIRALEEVTGAPFAQTSWAMSALANVLIDQGKFDAAFDLYTQSMKVHQQVLGITHHKTAACYNKIAWFLEKEGEYERAIEYLRLSLTVHTHKHAIDTRPEIARTKYQLSEVLYHVGQIEEGGRLKTEAQQLRFQLVGKSPGEDESQEAYDELVAYFYR</sequence>
<feature type="domain" description="NB-ARC" evidence="1">
    <location>
        <begin position="413"/>
        <end position="546"/>
    </location>
</feature>
<dbReference type="SUPFAM" id="SSF52540">
    <property type="entry name" value="P-loop containing nucleoside triphosphate hydrolases"/>
    <property type="match status" value="1"/>
</dbReference>
<dbReference type="Gene3D" id="3.40.50.1580">
    <property type="entry name" value="Nucleoside phosphorylase domain"/>
    <property type="match status" value="1"/>
</dbReference>
<protein>
    <recommendedName>
        <fullName evidence="5">Nucleoside phosphorylase domain-containing protein</fullName>
    </recommendedName>
</protein>
<dbReference type="Gene3D" id="3.40.50.300">
    <property type="entry name" value="P-loop containing nucleotide triphosphate hydrolases"/>
    <property type="match status" value="1"/>
</dbReference>
<dbReference type="Pfam" id="PF25000">
    <property type="entry name" value="DUF7779"/>
    <property type="match status" value="1"/>
</dbReference>
<dbReference type="InterPro" id="IPR056681">
    <property type="entry name" value="DUF7779"/>
</dbReference>
<dbReference type="InterPro" id="IPR002182">
    <property type="entry name" value="NB-ARC"/>
</dbReference>
<dbReference type="InterPro" id="IPR019734">
    <property type="entry name" value="TPR_rpt"/>
</dbReference>
<evidence type="ECO:0000313" key="3">
    <source>
        <dbReference type="EMBL" id="PGH34610.1"/>
    </source>
</evidence>
<evidence type="ECO:0008006" key="5">
    <source>
        <dbReference type="Google" id="ProtNLM"/>
    </source>
</evidence>
<dbReference type="InterPro" id="IPR035994">
    <property type="entry name" value="Nucleoside_phosphorylase_sf"/>
</dbReference>
<dbReference type="SUPFAM" id="SSF53167">
    <property type="entry name" value="Purine and uridine phosphorylases"/>
    <property type="match status" value="1"/>
</dbReference>
<dbReference type="SMART" id="SM00028">
    <property type="entry name" value="TPR"/>
    <property type="match status" value="4"/>
</dbReference>
<dbReference type="PANTHER" id="PTHR46082:SF11">
    <property type="entry name" value="AAA+ ATPASE DOMAIN-CONTAINING PROTEIN-RELATED"/>
    <property type="match status" value="1"/>
</dbReference>
<dbReference type="SUPFAM" id="SSF48452">
    <property type="entry name" value="TPR-like"/>
    <property type="match status" value="2"/>
</dbReference>
<evidence type="ECO:0000259" key="2">
    <source>
        <dbReference type="Pfam" id="PF25000"/>
    </source>
</evidence>
<reference evidence="3 4" key="1">
    <citation type="submission" date="2017-10" db="EMBL/GenBank/DDBJ databases">
        <title>Comparative genomics in systemic dimorphic fungi from Ajellomycetaceae.</title>
        <authorList>
            <person name="Munoz J.F."/>
            <person name="Mcewen J.G."/>
            <person name="Clay O.K."/>
            <person name="Cuomo C.A."/>
        </authorList>
    </citation>
    <scope>NUCLEOTIDE SEQUENCE [LARGE SCALE GENOMIC DNA]</scope>
    <source>
        <strain evidence="3 4">UAMH4076</strain>
    </source>
</reference>
<dbReference type="EMBL" id="PDND01000037">
    <property type="protein sequence ID" value="PGH34610.1"/>
    <property type="molecule type" value="Genomic_DNA"/>
</dbReference>
<dbReference type="Pfam" id="PF00931">
    <property type="entry name" value="NB-ARC"/>
    <property type="match status" value="1"/>
</dbReference>
<dbReference type="InterPro" id="IPR027417">
    <property type="entry name" value="P-loop_NTPase"/>
</dbReference>
<dbReference type="InterPro" id="IPR011990">
    <property type="entry name" value="TPR-like_helical_dom_sf"/>
</dbReference>
<dbReference type="Pfam" id="PF13424">
    <property type="entry name" value="TPR_12"/>
    <property type="match status" value="1"/>
</dbReference>
<dbReference type="VEuPathDB" id="FungiDB:EMCG_07470"/>
<gene>
    <name evidence="3" type="ORF">GX50_02594</name>
</gene>
<organism evidence="3 4">
    <name type="scientific">[Emmonsia] crescens</name>
    <dbReference type="NCBI Taxonomy" id="73230"/>
    <lineage>
        <taxon>Eukaryota</taxon>
        <taxon>Fungi</taxon>
        <taxon>Dikarya</taxon>
        <taxon>Ascomycota</taxon>
        <taxon>Pezizomycotina</taxon>
        <taxon>Eurotiomycetes</taxon>
        <taxon>Eurotiomycetidae</taxon>
        <taxon>Onygenales</taxon>
        <taxon>Ajellomycetaceae</taxon>
        <taxon>Emergomyces</taxon>
    </lineage>
</organism>
<dbReference type="STRING" id="73230.A0A2B7ZMS9"/>
<evidence type="ECO:0000313" key="4">
    <source>
        <dbReference type="Proteomes" id="UP000226031"/>
    </source>
</evidence>
<accession>A0A2B7ZMS9</accession>
<dbReference type="Proteomes" id="UP000226031">
    <property type="component" value="Unassembled WGS sequence"/>
</dbReference>
<dbReference type="VEuPathDB" id="FungiDB:EMCG_07469"/>
<name>A0A2B7ZMS9_9EURO</name>
<keyword evidence="4" id="KW-1185">Reference proteome</keyword>
<evidence type="ECO:0000259" key="1">
    <source>
        <dbReference type="Pfam" id="PF00931"/>
    </source>
</evidence>
<dbReference type="VEuPathDB" id="FungiDB:EMCG_07468"/>
<dbReference type="GO" id="GO:0009116">
    <property type="term" value="P:nucleoside metabolic process"/>
    <property type="evidence" value="ECO:0007669"/>
    <property type="project" value="InterPro"/>
</dbReference>
<comment type="caution">
    <text evidence="3">The sequence shown here is derived from an EMBL/GenBank/DDBJ whole genome shotgun (WGS) entry which is preliminary data.</text>
</comment>
<proteinExistence type="predicted"/>
<dbReference type="Gene3D" id="1.25.40.10">
    <property type="entry name" value="Tetratricopeptide repeat domain"/>
    <property type="match status" value="2"/>
</dbReference>
<dbReference type="GO" id="GO:0043531">
    <property type="term" value="F:ADP binding"/>
    <property type="evidence" value="ECO:0007669"/>
    <property type="project" value="InterPro"/>
</dbReference>
<dbReference type="GO" id="GO:0003824">
    <property type="term" value="F:catalytic activity"/>
    <property type="evidence" value="ECO:0007669"/>
    <property type="project" value="InterPro"/>
</dbReference>